<dbReference type="InterPro" id="IPR018060">
    <property type="entry name" value="HTH_AraC"/>
</dbReference>
<name>A0ABW4H1W0_9LACO</name>
<keyword evidence="1" id="KW-0805">Transcription regulation</keyword>
<reference evidence="6" key="1">
    <citation type="journal article" date="2019" name="Int. J. Syst. Evol. Microbiol.">
        <title>The Global Catalogue of Microorganisms (GCM) 10K type strain sequencing project: providing services to taxonomists for standard genome sequencing and annotation.</title>
        <authorList>
            <consortium name="The Broad Institute Genomics Platform"/>
            <consortium name="The Broad Institute Genome Sequencing Center for Infectious Disease"/>
            <person name="Wu L."/>
            <person name="Ma J."/>
        </authorList>
    </citation>
    <scope>NUCLEOTIDE SEQUENCE [LARGE SCALE GENOMIC DNA]</scope>
    <source>
        <strain evidence="6">CCM 8906</strain>
    </source>
</reference>
<evidence type="ECO:0000256" key="3">
    <source>
        <dbReference type="ARBA" id="ARBA00023163"/>
    </source>
</evidence>
<keyword evidence="3" id="KW-0804">Transcription</keyword>
<dbReference type="Pfam" id="PF12833">
    <property type="entry name" value="HTH_18"/>
    <property type="match status" value="1"/>
</dbReference>
<dbReference type="PROSITE" id="PS00041">
    <property type="entry name" value="HTH_ARAC_FAMILY_1"/>
    <property type="match status" value="1"/>
</dbReference>
<evidence type="ECO:0000256" key="2">
    <source>
        <dbReference type="ARBA" id="ARBA00023125"/>
    </source>
</evidence>
<dbReference type="PROSITE" id="PS01124">
    <property type="entry name" value="HTH_ARAC_FAMILY_2"/>
    <property type="match status" value="1"/>
</dbReference>
<keyword evidence="2" id="KW-0238">DNA-binding</keyword>
<dbReference type="InterPro" id="IPR020449">
    <property type="entry name" value="Tscrpt_reg_AraC-type_HTH"/>
</dbReference>
<dbReference type="PANTHER" id="PTHR43280:SF2">
    <property type="entry name" value="HTH-TYPE TRANSCRIPTIONAL REGULATOR EXSA"/>
    <property type="match status" value="1"/>
</dbReference>
<dbReference type="EMBL" id="JBHTOM010000004">
    <property type="protein sequence ID" value="MFD1548723.1"/>
    <property type="molecule type" value="Genomic_DNA"/>
</dbReference>
<sequence>MFIHIEEPYLIHLQAYSHTDSQRVSASLPANSCSLMITGTSKSELTINNSISVIPESSWKIIYTKYDTELQIDGPLNLFIFMPNQTGITIDNHIFPKRFGSKFHGFTIPSTGEITHRTNVQLLLQCFQSQNVNDNLGLYQQEINYGFNLLLINISKQFIHKIQHSPTLLTSQTNSKFEEIERYIADHIHERLSIADIAQEFKITPEYLTTLFQKNEHISTIHYIHFLKISSAKDLLIRTTMSVKQVALYFGFTNIKYFYRLFKKETGITPSEYRRLFQERTESN</sequence>
<dbReference type="SMART" id="SM00342">
    <property type="entry name" value="HTH_ARAC"/>
    <property type="match status" value="1"/>
</dbReference>
<feature type="domain" description="HTH araC/xylS-type" evidence="4">
    <location>
        <begin position="178"/>
        <end position="276"/>
    </location>
</feature>
<keyword evidence="6" id="KW-1185">Reference proteome</keyword>
<evidence type="ECO:0000256" key="1">
    <source>
        <dbReference type="ARBA" id="ARBA00023015"/>
    </source>
</evidence>
<dbReference type="Gene3D" id="1.10.10.60">
    <property type="entry name" value="Homeodomain-like"/>
    <property type="match status" value="2"/>
</dbReference>
<accession>A0ABW4H1W0</accession>
<dbReference type="SUPFAM" id="SSF46689">
    <property type="entry name" value="Homeodomain-like"/>
    <property type="match status" value="2"/>
</dbReference>
<dbReference type="InterPro" id="IPR018062">
    <property type="entry name" value="HTH_AraC-typ_CS"/>
</dbReference>
<dbReference type="InterPro" id="IPR009057">
    <property type="entry name" value="Homeodomain-like_sf"/>
</dbReference>
<evidence type="ECO:0000259" key="4">
    <source>
        <dbReference type="PROSITE" id="PS01124"/>
    </source>
</evidence>
<evidence type="ECO:0000313" key="6">
    <source>
        <dbReference type="Proteomes" id="UP001597195"/>
    </source>
</evidence>
<proteinExistence type="predicted"/>
<gene>
    <name evidence="5" type="ORF">ACFQ5T_03380</name>
</gene>
<comment type="caution">
    <text evidence="5">The sequence shown here is derived from an EMBL/GenBank/DDBJ whole genome shotgun (WGS) entry which is preliminary data.</text>
</comment>
<dbReference type="RefSeq" id="WP_125700353.1">
    <property type="nucleotide sequence ID" value="NZ_JBHTOM010000004.1"/>
</dbReference>
<dbReference type="PANTHER" id="PTHR43280">
    <property type="entry name" value="ARAC-FAMILY TRANSCRIPTIONAL REGULATOR"/>
    <property type="match status" value="1"/>
</dbReference>
<dbReference type="Proteomes" id="UP001597195">
    <property type="component" value="Unassembled WGS sequence"/>
</dbReference>
<evidence type="ECO:0000313" key="5">
    <source>
        <dbReference type="EMBL" id="MFD1548723.1"/>
    </source>
</evidence>
<dbReference type="PRINTS" id="PR00032">
    <property type="entry name" value="HTHARAC"/>
</dbReference>
<organism evidence="5 6">
    <name type="scientific">Levilactobacillus fuyuanensis</name>
    <dbReference type="NCBI Taxonomy" id="2486022"/>
    <lineage>
        <taxon>Bacteria</taxon>
        <taxon>Bacillati</taxon>
        <taxon>Bacillota</taxon>
        <taxon>Bacilli</taxon>
        <taxon>Lactobacillales</taxon>
        <taxon>Lactobacillaceae</taxon>
        <taxon>Levilactobacillus</taxon>
    </lineage>
</organism>
<protein>
    <submittedName>
        <fullName evidence="5">Helix-turn-helix domain-containing protein</fullName>
    </submittedName>
</protein>